<accession>W7YEH7</accession>
<comment type="caution">
    <text evidence="2">The sequence shown here is derived from an EMBL/GenBank/DDBJ whole genome shotgun (WGS) entry which is preliminary data.</text>
</comment>
<dbReference type="STRING" id="1236976.JCM16418_886"/>
<keyword evidence="3" id="KW-1185">Reference proteome</keyword>
<name>W7YEH7_9BACL</name>
<gene>
    <name evidence="2" type="ORF">JCM16418_886</name>
</gene>
<dbReference type="PROSITE" id="PS51257">
    <property type="entry name" value="PROKAR_LIPOPROTEIN"/>
    <property type="match status" value="1"/>
</dbReference>
<dbReference type="AlphaFoldDB" id="W7YEH7"/>
<dbReference type="OrthoDB" id="2820739at2"/>
<sequence>MKGTWVKVIVPAFCIAMTLSACTGMQQQRQKAQSVRMQSQTVQPYGEHHQLNSIDVIPRIDGDKVYTTNRKGTTYSGMGSQLYSHIGTSSIHNSGGASTIESKLNAAGLSGVTILVLGDSVYVGDPNQQTHIQNSKPQQSKILSPNEGLSGKGYMSSKGSGPAIGTRNINESNSSLTHQEIKELYGEHVQIYTVHNKQAIAAMNRVKTSLKSGASKNTLSKDIALILKHADKETSK</sequence>
<protein>
    <submittedName>
        <fullName evidence="2">Uncharacterized protein</fullName>
    </submittedName>
</protein>
<feature type="chain" id="PRO_5039228968" evidence="1">
    <location>
        <begin position="24"/>
        <end position="236"/>
    </location>
</feature>
<evidence type="ECO:0000313" key="2">
    <source>
        <dbReference type="EMBL" id="GAF06902.1"/>
    </source>
</evidence>
<keyword evidence="1" id="KW-0732">Signal</keyword>
<evidence type="ECO:0000313" key="3">
    <source>
        <dbReference type="Proteomes" id="UP000019364"/>
    </source>
</evidence>
<organism evidence="2 3">
    <name type="scientific">Paenibacillus pini JCM 16418</name>
    <dbReference type="NCBI Taxonomy" id="1236976"/>
    <lineage>
        <taxon>Bacteria</taxon>
        <taxon>Bacillati</taxon>
        <taxon>Bacillota</taxon>
        <taxon>Bacilli</taxon>
        <taxon>Bacillales</taxon>
        <taxon>Paenibacillaceae</taxon>
        <taxon>Paenibacillus</taxon>
    </lineage>
</organism>
<feature type="signal peptide" evidence="1">
    <location>
        <begin position="1"/>
        <end position="23"/>
    </location>
</feature>
<dbReference type="EMBL" id="BAVZ01000002">
    <property type="protein sequence ID" value="GAF06902.1"/>
    <property type="molecule type" value="Genomic_DNA"/>
</dbReference>
<proteinExistence type="predicted"/>
<dbReference type="Proteomes" id="UP000019364">
    <property type="component" value="Unassembled WGS sequence"/>
</dbReference>
<reference evidence="2 3" key="1">
    <citation type="journal article" date="2014" name="Genome Announc.">
        <title>Draft Genome Sequence of Paenibacillus pini JCM 16418T, Isolated from the Rhizosphere of Pine Tree.</title>
        <authorList>
            <person name="Yuki M."/>
            <person name="Oshima K."/>
            <person name="Suda W."/>
            <person name="Oshida Y."/>
            <person name="Kitamura K."/>
            <person name="Iida Y."/>
            <person name="Hattori M."/>
            <person name="Ohkuma M."/>
        </authorList>
    </citation>
    <scope>NUCLEOTIDE SEQUENCE [LARGE SCALE GENOMIC DNA]</scope>
    <source>
        <strain evidence="2 3">JCM 16418</strain>
    </source>
</reference>
<dbReference type="eggNOG" id="ENOG503362M">
    <property type="taxonomic scope" value="Bacteria"/>
</dbReference>
<dbReference type="RefSeq" id="WP_036646453.1">
    <property type="nucleotide sequence ID" value="NZ_BAVZ01000002.1"/>
</dbReference>
<evidence type="ECO:0000256" key="1">
    <source>
        <dbReference type="SAM" id="SignalP"/>
    </source>
</evidence>